<dbReference type="EMBL" id="QFQP01000030">
    <property type="protein sequence ID" value="PZR07577.1"/>
    <property type="molecule type" value="Genomic_DNA"/>
</dbReference>
<gene>
    <name evidence="2" type="ORF">DI536_27285</name>
</gene>
<feature type="region of interest" description="Disordered" evidence="1">
    <location>
        <begin position="261"/>
        <end position="284"/>
    </location>
</feature>
<evidence type="ECO:0000313" key="2">
    <source>
        <dbReference type="EMBL" id="PZR07577.1"/>
    </source>
</evidence>
<dbReference type="AlphaFoldDB" id="A0A2W5T0M5"/>
<proteinExistence type="predicted"/>
<comment type="caution">
    <text evidence="2">The sequence shown here is derived from an EMBL/GenBank/DDBJ whole genome shotgun (WGS) entry which is preliminary data.</text>
</comment>
<feature type="compositionally biased region" description="Basic and acidic residues" evidence="1">
    <location>
        <begin position="268"/>
        <end position="284"/>
    </location>
</feature>
<evidence type="ECO:0000256" key="1">
    <source>
        <dbReference type="SAM" id="MobiDB-lite"/>
    </source>
</evidence>
<evidence type="ECO:0000313" key="3">
    <source>
        <dbReference type="Proteomes" id="UP000249061"/>
    </source>
</evidence>
<dbReference type="Proteomes" id="UP000249061">
    <property type="component" value="Unassembled WGS sequence"/>
</dbReference>
<name>A0A2W5T0M5_9BACT</name>
<organism evidence="2 3">
    <name type="scientific">Archangium gephyra</name>
    <dbReference type="NCBI Taxonomy" id="48"/>
    <lineage>
        <taxon>Bacteria</taxon>
        <taxon>Pseudomonadati</taxon>
        <taxon>Myxococcota</taxon>
        <taxon>Myxococcia</taxon>
        <taxon>Myxococcales</taxon>
        <taxon>Cystobacterineae</taxon>
        <taxon>Archangiaceae</taxon>
        <taxon>Archangium</taxon>
    </lineage>
</organism>
<accession>A0A2W5T0M5</accession>
<sequence>MAAGSGTPNYLKAAFLNVYNLSLLGGAAVASALTGDWMIGLGALGLEALWLVVGPDLKPFQRAVKESAREEREKEDRKRVDQLMSELPEREWQRAKALDELRREIERDVQHNPSFQAILLATELEKLAQLHASFVRLASACRRAETYLQAVDVRDLERQVKAQESLQEKMTDESVRDLAGKNAAVLKKRLETIKEIETFLARARGQMNLIENSIRLLRDQALTMTSPDQLTEQLDDLLTGVDAVQQSVKDAEALIGGRMEPIAPISSPDERVNPTVGDRFKNLE</sequence>
<protein>
    <submittedName>
        <fullName evidence="2">Uncharacterized protein</fullName>
    </submittedName>
</protein>
<reference evidence="2 3" key="1">
    <citation type="submission" date="2017-08" db="EMBL/GenBank/DDBJ databases">
        <title>Infants hospitalized years apart are colonized by the same room-sourced microbial strains.</title>
        <authorList>
            <person name="Brooks B."/>
            <person name="Olm M.R."/>
            <person name="Firek B.A."/>
            <person name="Baker R."/>
            <person name="Thomas B.C."/>
            <person name="Morowitz M.J."/>
            <person name="Banfield J.F."/>
        </authorList>
    </citation>
    <scope>NUCLEOTIDE SEQUENCE [LARGE SCALE GENOMIC DNA]</scope>
    <source>
        <strain evidence="2">S2_003_000_R2_14</strain>
    </source>
</reference>